<feature type="region of interest" description="Disordered" evidence="1">
    <location>
        <begin position="79"/>
        <end position="104"/>
    </location>
</feature>
<sequence length="104" mass="11939">MGVSQAAKYSNKDRTQIHKLLCVPLSKKILLTHYTTHSVLHPLQQPDRRTSACMLCYRRYKNTNQLGVHCRAWKSHASARMGQLDRSDTTASQKTDVKQRLRCA</sequence>
<evidence type="ECO:0000313" key="2">
    <source>
        <dbReference type="EMBL" id="SOQ42898.1"/>
    </source>
</evidence>
<proteinExistence type="predicted"/>
<organism evidence="2">
    <name type="scientific">Spodoptera frugiperda</name>
    <name type="common">Fall armyworm</name>
    <dbReference type="NCBI Taxonomy" id="7108"/>
    <lineage>
        <taxon>Eukaryota</taxon>
        <taxon>Metazoa</taxon>
        <taxon>Ecdysozoa</taxon>
        <taxon>Arthropoda</taxon>
        <taxon>Hexapoda</taxon>
        <taxon>Insecta</taxon>
        <taxon>Pterygota</taxon>
        <taxon>Neoptera</taxon>
        <taxon>Endopterygota</taxon>
        <taxon>Lepidoptera</taxon>
        <taxon>Glossata</taxon>
        <taxon>Ditrysia</taxon>
        <taxon>Noctuoidea</taxon>
        <taxon>Noctuidae</taxon>
        <taxon>Amphipyrinae</taxon>
        <taxon>Spodoptera</taxon>
    </lineage>
</organism>
<gene>
    <name evidence="2" type="ORF">SFRICE_035419</name>
</gene>
<dbReference type="AlphaFoldDB" id="A0A2H1VQ22"/>
<name>A0A2H1VQ22_SPOFR</name>
<protein>
    <submittedName>
        <fullName evidence="2">SFRICE_035419</fullName>
    </submittedName>
</protein>
<evidence type="ECO:0000256" key="1">
    <source>
        <dbReference type="SAM" id="MobiDB-lite"/>
    </source>
</evidence>
<dbReference type="EMBL" id="ODYU01003742">
    <property type="protein sequence ID" value="SOQ42898.1"/>
    <property type="molecule type" value="Genomic_DNA"/>
</dbReference>
<feature type="compositionally biased region" description="Basic and acidic residues" evidence="1">
    <location>
        <begin position="95"/>
        <end position="104"/>
    </location>
</feature>
<accession>A0A2H1VQ22</accession>
<reference evidence="2" key="1">
    <citation type="submission" date="2016-07" db="EMBL/GenBank/DDBJ databases">
        <authorList>
            <person name="Bretaudeau A."/>
        </authorList>
    </citation>
    <scope>NUCLEOTIDE SEQUENCE</scope>
    <source>
        <strain evidence="2">Rice</strain>
        <tissue evidence="2">Whole body</tissue>
    </source>
</reference>